<evidence type="ECO:0000313" key="1">
    <source>
        <dbReference type="EMBL" id="QDB71027.1"/>
    </source>
</evidence>
<evidence type="ECO:0000313" key="2">
    <source>
        <dbReference type="Proteomes" id="UP000315813"/>
    </source>
</evidence>
<keyword evidence="2" id="KW-1185">Reference proteome</keyword>
<proteinExistence type="predicted"/>
<dbReference type="EMBL" id="MK984681">
    <property type="protein sequence ID" value="QDB71027.1"/>
    <property type="molecule type" value="Genomic_DNA"/>
</dbReference>
<protein>
    <submittedName>
        <fullName evidence="1">Uncharacterized protein</fullName>
    </submittedName>
</protein>
<accession>A0A4Y5TNT6</accession>
<gene>
    <name evidence="1" type="ORF">bb8_p52</name>
</gene>
<sequence length="49" mass="5584">MIATLNKERYEQCSKPEKGFLSRYCCCRSAVHRAAGCLTAGYRQRLRGT</sequence>
<dbReference type="Proteomes" id="UP000315813">
    <property type="component" value="Segment"/>
</dbReference>
<name>A0A4Y5TNT6_9CAUD</name>
<reference evidence="1 2" key="1">
    <citation type="submission" date="2019-05" db="EMBL/GenBank/DDBJ databases">
        <authorList>
            <person name="Karczewska-Golec J."/>
            <person name="Decewicz P."/>
            <person name="Golec P."/>
        </authorList>
    </citation>
    <scope>NUCLEOTIDE SEQUENCE [LARGE SCALE GENOMIC DNA]</scope>
</reference>
<organism evidence="1 2">
    <name type="scientific">Bordetella phage vB_BbrP_BB8</name>
    <dbReference type="NCBI Taxonomy" id="2587820"/>
    <lineage>
        <taxon>Viruses</taxon>
        <taxon>Duplodnaviria</taxon>
        <taxon>Heunggongvirae</taxon>
        <taxon>Uroviricota</taxon>
        <taxon>Caudoviricetes</taxon>
        <taxon>Autographivirales</taxon>
        <taxon>Autographivirales incertae sedis</taxon>
        <taxon>Vistulavirus</taxon>
        <taxon>Vistulavirus BB8</taxon>
    </lineage>
</organism>